<dbReference type="InterPro" id="IPR025724">
    <property type="entry name" value="GAG-pre-integrase_dom"/>
</dbReference>
<proteinExistence type="inferred from homology"/>
<dbReference type="GO" id="GO:0012505">
    <property type="term" value="C:endomembrane system"/>
    <property type="evidence" value="ECO:0007669"/>
    <property type="project" value="TreeGrafter"/>
</dbReference>
<sequence>MAEIATVPKPNPNPYQLHASDNPGALISSVVLKEDNYSEWATELMNSLQAKHKLGFLDGSTPKPTTEPDLISWKAANSMIIGWIRTSIDPTIRSTVVFVSDAKELWDSLKQRFSTGNGVRKQLLKDEISACKQDGQSVLAYYGRLTKLWEELQNYKTGRTCTCAAAPDIAKEREDDKVHQFLLNLDERFRPIRSTITDQDPLPALNQVYSRVIREEQNLNASRIKDAIKTEAVGFSVQTTPLPQPSQVAAVSAPRFRDRSSLNCTHCHRQGHEVTECFLVHGYPDWWLEQNGSNGSATRGSSGRGNSGRGNNNRGGRSSSSSYRGRGRANAASTSSPSTNTTQINQLISLLQAQNQTTSTEKLSGKTQLTDVIIDTGASHHMTGDVTLLTDVKDIIPSPVTKPDGTASRATKRGTLALNKAYSLPDVLFVPDFNCTLISVAKLLKHTGCIAIFTDALCFLQDRFTRTLIGAGEEREGVYYFTGVLAARANKVVNESSSASLWHHRLGHPSTGVLSSLPEITLSSSSLDSIKSCDICYRAKQTREVFSPSLNKTTVCFELVHCDVWGPYRTPASCGSVYFLTIVDDFSRSVWTFLMAEKSEVSRLIRNFCAMSERQFHKPVKTIRSDNGTEFLCLTSFFQEKGIIHQTSCVDTPQQNGRVERKHRHILGPLKYFLGIEVSRGPDGIFLSQRKYALDIITEANLLGAKTFATPVEPNHKLATATGPVLKRPEEYRRLVGRLIYLSITRPELSYIVHILSQFMNTPLLPHWDAAIRVVRYLKGCPAQGILLRSDSEISLIAYCDSDWSACPLTRRSLSAYAVFLGSSPISWKTKKQHTVSNSSAEAEYRAMAYTLREIKWLRELLHTFGFRHTRPIQLFCDSQAAIHIASNPVFHERTKHIESDCHQVRDAVQDKLITMEHISTKEQVADVLTKALPRPAFDKLLSKFGVVLYQTLIVPENLEGTKNVLTMAKTIPIPVAGPESIEFDPKGEGPYAAVVDGRILKWRGDDLGWVDFAYTSPHRGNCSKHEVVPTCGRPLGLTFEKKTGDLYICDGYLGLMKVGPEGGLAELVVDEAEGRKVMFANQGDIDEEEDVFYFNDSSDKYHFRDVFFVAISGERSGRVIRYDKKTKEAKVVMDNLVCNNGLALNKDRSFLITCESGTSLVHRYWIKGPKAGTRDIFAKVPGYPDNIRLTSSGDFWIGIHCKKNLLGRLILRYKWLGKLVEKTVKLEYVIAFINGFKPQGVAVKISGETGEVLEVLEDKEGKTMKYVSEAYERDDGKLWFGSVYWPAVWVLDRK</sequence>
<evidence type="ECO:0000256" key="2">
    <source>
        <dbReference type="ARBA" id="ARBA00009191"/>
    </source>
</evidence>
<gene>
    <name evidence="8" type="ORF">ISN44_As10g026010</name>
</gene>
<dbReference type="Pfam" id="PF14244">
    <property type="entry name" value="Retrotran_gag_3"/>
    <property type="match status" value="1"/>
</dbReference>
<dbReference type="InterPro" id="IPR018119">
    <property type="entry name" value="Strictosidine_synth_cons-reg"/>
</dbReference>
<evidence type="ECO:0000313" key="9">
    <source>
        <dbReference type="Proteomes" id="UP000694251"/>
    </source>
</evidence>
<dbReference type="PROSITE" id="PS50994">
    <property type="entry name" value="INTEGRASE"/>
    <property type="match status" value="1"/>
</dbReference>
<dbReference type="InterPro" id="IPR029472">
    <property type="entry name" value="Copia-like_N"/>
</dbReference>
<evidence type="ECO:0000256" key="1">
    <source>
        <dbReference type="ARBA" id="ARBA00004116"/>
    </source>
</evidence>
<accession>A0A8T1ZYH3</accession>
<evidence type="ECO:0000256" key="5">
    <source>
        <dbReference type="ARBA" id="ARBA00023180"/>
    </source>
</evidence>
<dbReference type="OrthoDB" id="5307922at2759"/>
<keyword evidence="3" id="KW-0926">Vacuole</keyword>
<dbReference type="Proteomes" id="UP000694251">
    <property type="component" value="Chromosome 10"/>
</dbReference>
<name>A0A8T1ZYH3_ARASU</name>
<dbReference type="GO" id="GO:0015074">
    <property type="term" value="P:DNA integration"/>
    <property type="evidence" value="ECO:0007669"/>
    <property type="project" value="InterPro"/>
</dbReference>
<evidence type="ECO:0000259" key="7">
    <source>
        <dbReference type="PROSITE" id="PS50994"/>
    </source>
</evidence>
<dbReference type="PANTHER" id="PTHR10426:SF90">
    <property type="entry name" value="PROTEIN STRICTOSIDINE SYNTHASE-LIKE 9"/>
    <property type="match status" value="1"/>
</dbReference>
<evidence type="ECO:0000256" key="3">
    <source>
        <dbReference type="ARBA" id="ARBA00022554"/>
    </source>
</evidence>
<dbReference type="Pfam" id="PF13976">
    <property type="entry name" value="gag_pre-integrs"/>
    <property type="match status" value="1"/>
</dbReference>
<keyword evidence="9" id="KW-1185">Reference proteome</keyword>
<comment type="similarity">
    <text evidence="2">Belongs to the strictosidine synthase family.</text>
</comment>
<protein>
    <submittedName>
        <fullName evidence="8">Integrase catalytic core</fullName>
    </submittedName>
</protein>
<dbReference type="InterPro" id="IPR001584">
    <property type="entry name" value="Integrase_cat-core"/>
</dbReference>
<dbReference type="PANTHER" id="PTHR10426">
    <property type="entry name" value="STRICTOSIDINE SYNTHASE-RELATED"/>
    <property type="match status" value="1"/>
</dbReference>
<keyword evidence="5" id="KW-0325">Glycoprotein</keyword>
<organism evidence="8 9">
    <name type="scientific">Arabidopsis suecica</name>
    <name type="common">Swedish thale-cress</name>
    <name type="synonym">Cardaminopsis suecica</name>
    <dbReference type="NCBI Taxonomy" id="45249"/>
    <lineage>
        <taxon>Eukaryota</taxon>
        <taxon>Viridiplantae</taxon>
        <taxon>Streptophyta</taxon>
        <taxon>Embryophyta</taxon>
        <taxon>Tracheophyta</taxon>
        <taxon>Spermatophyta</taxon>
        <taxon>Magnoliopsida</taxon>
        <taxon>eudicotyledons</taxon>
        <taxon>Gunneridae</taxon>
        <taxon>Pentapetalae</taxon>
        <taxon>rosids</taxon>
        <taxon>malvids</taxon>
        <taxon>Brassicales</taxon>
        <taxon>Brassicaceae</taxon>
        <taxon>Camelineae</taxon>
        <taxon>Arabidopsis</taxon>
    </lineage>
</organism>
<dbReference type="GO" id="GO:0016787">
    <property type="term" value="F:hydrolase activity"/>
    <property type="evidence" value="ECO:0007669"/>
    <property type="project" value="TreeGrafter"/>
</dbReference>
<dbReference type="CDD" id="cd09272">
    <property type="entry name" value="RNase_HI_RT_Ty1"/>
    <property type="match status" value="1"/>
</dbReference>
<dbReference type="Pfam" id="PF00665">
    <property type="entry name" value="rve"/>
    <property type="match status" value="1"/>
</dbReference>
<comment type="subcellular location">
    <subcellularLocation>
        <location evidence="1">Vacuole</location>
    </subcellularLocation>
</comment>
<feature type="region of interest" description="Disordered" evidence="6">
    <location>
        <begin position="294"/>
        <end position="340"/>
    </location>
</feature>
<dbReference type="InterPro" id="IPR054722">
    <property type="entry name" value="PolX-like_BBD"/>
</dbReference>
<evidence type="ECO:0000256" key="6">
    <source>
        <dbReference type="SAM" id="MobiDB-lite"/>
    </source>
</evidence>
<dbReference type="Pfam" id="PF03088">
    <property type="entry name" value="Str_synth"/>
    <property type="match status" value="1"/>
</dbReference>
<comment type="caution">
    <text evidence="8">The sequence shown here is derived from an EMBL/GenBank/DDBJ whole genome shotgun (WGS) entry which is preliminary data.</text>
</comment>
<evidence type="ECO:0000256" key="4">
    <source>
        <dbReference type="ARBA" id="ARBA00022729"/>
    </source>
</evidence>
<keyword evidence="4" id="KW-0732">Signal</keyword>
<dbReference type="Pfam" id="PF20067">
    <property type="entry name" value="SSL_N"/>
    <property type="match status" value="1"/>
</dbReference>
<dbReference type="EMBL" id="JAEFBJ010000010">
    <property type="protein sequence ID" value="KAG7565988.1"/>
    <property type="molecule type" value="Genomic_DNA"/>
</dbReference>
<reference evidence="8 9" key="1">
    <citation type="submission" date="2020-12" db="EMBL/GenBank/DDBJ databases">
        <title>Concerted genomic and epigenomic changes stabilize Arabidopsis allopolyploids.</title>
        <authorList>
            <person name="Chen Z."/>
        </authorList>
    </citation>
    <scope>NUCLEOTIDE SEQUENCE [LARGE SCALE GENOMIC DNA]</scope>
    <source>
        <strain evidence="8">As9502</strain>
        <tissue evidence="8">Leaf</tissue>
    </source>
</reference>
<evidence type="ECO:0000313" key="8">
    <source>
        <dbReference type="EMBL" id="KAG7565988.1"/>
    </source>
</evidence>
<feature type="compositionally biased region" description="Low complexity" evidence="6">
    <location>
        <begin position="309"/>
        <end position="340"/>
    </location>
</feature>
<feature type="domain" description="Integrase catalytic" evidence="7">
    <location>
        <begin position="544"/>
        <end position="719"/>
    </location>
</feature>
<dbReference type="FunFam" id="2.120.10.30:FF:000032">
    <property type="entry name" value="Protein STRICTOSIDINE SYNTHASE-LIKE 13"/>
    <property type="match status" value="1"/>
</dbReference>
<dbReference type="GO" id="GO:0005773">
    <property type="term" value="C:vacuole"/>
    <property type="evidence" value="ECO:0007669"/>
    <property type="project" value="UniProtKB-SubCell"/>
</dbReference>
<dbReference type="Pfam" id="PF22936">
    <property type="entry name" value="Pol_BBD"/>
    <property type="match status" value="1"/>
</dbReference>